<evidence type="ECO:0000313" key="8">
    <source>
        <dbReference type="Proteomes" id="UP000555393"/>
    </source>
</evidence>
<dbReference type="Proteomes" id="UP000555393">
    <property type="component" value="Unassembled WGS sequence"/>
</dbReference>
<dbReference type="InterPro" id="IPR047200">
    <property type="entry name" value="MFS_YcaD-like"/>
</dbReference>
<dbReference type="PROSITE" id="PS50850">
    <property type="entry name" value="MFS"/>
    <property type="match status" value="1"/>
</dbReference>
<feature type="transmembrane region" description="Helical" evidence="5">
    <location>
        <begin position="114"/>
        <end position="136"/>
    </location>
</feature>
<dbReference type="InterPro" id="IPR001958">
    <property type="entry name" value="Tet-R_TetA/multi-R_MdtG-like"/>
</dbReference>
<feature type="transmembrane region" description="Helical" evidence="5">
    <location>
        <begin position="59"/>
        <end position="78"/>
    </location>
</feature>
<comment type="caution">
    <text evidence="7">The sequence shown here is derived from an EMBL/GenBank/DDBJ whole genome shotgun (WGS) entry which is preliminary data.</text>
</comment>
<dbReference type="SUPFAM" id="SSF103473">
    <property type="entry name" value="MFS general substrate transporter"/>
    <property type="match status" value="1"/>
</dbReference>
<dbReference type="PANTHER" id="PTHR23521">
    <property type="entry name" value="TRANSPORTER MFS SUPERFAMILY"/>
    <property type="match status" value="1"/>
</dbReference>
<feature type="transmembrane region" description="Helical" evidence="5">
    <location>
        <begin position="148"/>
        <end position="169"/>
    </location>
</feature>
<evidence type="ECO:0000256" key="4">
    <source>
        <dbReference type="ARBA" id="ARBA00023136"/>
    </source>
</evidence>
<dbReference type="Gene3D" id="1.20.1250.20">
    <property type="entry name" value="MFS general substrate transporter like domains"/>
    <property type="match status" value="2"/>
</dbReference>
<protein>
    <submittedName>
        <fullName evidence="7">MFS family permease</fullName>
    </submittedName>
</protein>
<feature type="transmembrane region" description="Helical" evidence="5">
    <location>
        <begin position="255"/>
        <end position="273"/>
    </location>
</feature>
<keyword evidence="4 5" id="KW-0472">Membrane</keyword>
<accession>A0A841LQW4</accession>
<feature type="transmembrane region" description="Helical" evidence="5">
    <location>
        <begin position="341"/>
        <end position="364"/>
    </location>
</feature>
<sequence length="401" mass="43185">MSDTNHDGSLRPAFEVSRARLLLSLAVVIGTASVFGLTYSLTAPLVALALTEQGVTETIIGINAAMHALGVLCVAPMLPRWASRYGTRRLIILALIMTAVLLALFPAMPSFWLWFPLRFGLGIAAEILFVLTETWASELSTDATRGRIMAAYTAFLSLGFAGGPLILSFTGYEGVLPFFIGSVIALLALIFICYRGVQAPAMQQTHNLNLLRYMRAAPIAMGTTGLNAGIETAGLSFLSLYAVRLGWSEQGGTHLITILMVGAILLQLPIGWICDKMDRFRLMVILSVLSIAGAFFWPFILQSGWIAYPALFIWGGVFVGIYTTMLAIIGSKFRGTDLVGIYAAMGLFWGAGALFGPTLAGLSMDMTAHGLPIFVGMACAVFLGFIFFIGRFEKTMDEATS</sequence>
<feature type="transmembrane region" description="Helical" evidence="5">
    <location>
        <begin position="21"/>
        <end position="39"/>
    </location>
</feature>
<feature type="transmembrane region" description="Helical" evidence="5">
    <location>
        <begin position="370"/>
        <end position="389"/>
    </location>
</feature>
<organism evidence="7 8">
    <name type="scientific">Paenochrobactrum gallinarii</name>
    <dbReference type="NCBI Taxonomy" id="643673"/>
    <lineage>
        <taxon>Bacteria</taxon>
        <taxon>Pseudomonadati</taxon>
        <taxon>Pseudomonadota</taxon>
        <taxon>Alphaproteobacteria</taxon>
        <taxon>Hyphomicrobiales</taxon>
        <taxon>Brucellaceae</taxon>
        <taxon>Paenochrobactrum</taxon>
    </lineage>
</organism>
<dbReference type="InterPro" id="IPR011701">
    <property type="entry name" value="MFS"/>
</dbReference>
<proteinExistence type="predicted"/>
<feature type="domain" description="Major facilitator superfamily (MFS) profile" evidence="6">
    <location>
        <begin position="24"/>
        <end position="396"/>
    </location>
</feature>
<dbReference type="CDD" id="cd17477">
    <property type="entry name" value="MFS_YcaD_like"/>
    <property type="match status" value="1"/>
</dbReference>
<reference evidence="7 8" key="1">
    <citation type="submission" date="2020-08" db="EMBL/GenBank/DDBJ databases">
        <title>Genomic Encyclopedia of Type Strains, Phase IV (KMG-IV): sequencing the most valuable type-strain genomes for metagenomic binning, comparative biology and taxonomic classification.</title>
        <authorList>
            <person name="Goeker M."/>
        </authorList>
    </citation>
    <scope>NUCLEOTIDE SEQUENCE [LARGE SCALE GENOMIC DNA]</scope>
    <source>
        <strain evidence="7 8">DSM 22336</strain>
    </source>
</reference>
<feature type="transmembrane region" description="Helical" evidence="5">
    <location>
        <begin position="306"/>
        <end position="329"/>
    </location>
</feature>
<evidence type="ECO:0000256" key="5">
    <source>
        <dbReference type="SAM" id="Phobius"/>
    </source>
</evidence>
<name>A0A841LQW4_9HYPH</name>
<dbReference type="InterPro" id="IPR020846">
    <property type="entry name" value="MFS_dom"/>
</dbReference>
<feature type="transmembrane region" description="Helical" evidence="5">
    <location>
        <begin position="218"/>
        <end position="243"/>
    </location>
</feature>
<evidence type="ECO:0000256" key="2">
    <source>
        <dbReference type="ARBA" id="ARBA00022692"/>
    </source>
</evidence>
<keyword evidence="8" id="KW-1185">Reference proteome</keyword>
<evidence type="ECO:0000313" key="7">
    <source>
        <dbReference type="EMBL" id="MBB6260453.1"/>
    </source>
</evidence>
<feature type="transmembrane region" description="Helical" evidence="5">
    <location>
        <begin position="280"/>
        <end position="300"/>
    </location>
</feature>
<comment type="subcellular location">
    <subcellularLocation>
        <location evidence="1">Membrane</location>
        <topology evidence="1">Multi-pass membrane protein</topology>
    </subcellularLocation>
</comment>
<feature type="transmembrane region" description="Helical" evidence="5">
    <location>
        <begin position="175"/>
        <end position="197"/>
    </location>
</feature>
<dbReference type="RefSeq" id="WP_184220841.1">
    <property type="nucleotide sequence ID" value="NZ_JACIIU010000003.1"/>
</dbReference>
<evidence type="ECO:0000256" key="3">
    <source>
        <dbReference type="ARBA" id="ARBA00022989"/>
    </source>
</evidence>
<evidence type="ECO:0000259" key="6">
    <source>
        <dbReference type="PROSITE" id="PS50850"/>
    </source>
</evidence>
<feature type="transmembrane region" description="Helical" evidence="5">
    <location>
        <begin position="90"/>
        <end position="108"/>
    </location>
</feature>
<dbReference type="PANTHER" id="PTHR23521:SF3">
    <property type="entry name" value="MFS TRANSPORTER"/>
    <property type="match status" value="1"/>
</dbReference>
<dbReference type="Pfam" id="PF07690">
    <property type="entry name" value="MFS_1"/>
    <property type="match status" value="1"/>
</dbReference>
<dbReference type="PRINTS" id="PR01035">
    <property type="entry name" value="TCRTETA"/>
</dbReference>
<dbReference type="GO" id="GO:0022857">
    <property type="term" value="F:transmembrane transporter activity"/>
    <property type="evidence" value="ECO:0007669"/>
    <property type="project" value="InterPro"/>
</dbReference>
<gene>
    <name evidence="7" type="ORF">FHS77_000987</name>
</gene>
<keyword evidence="3 5" id="KW-1133">Transmembrane helix</keyword>
<dbReference type="GO" id="GO:0005886">
    <property type="term" value="C:plasma membrane"/>
    <property type="evidence" value="ECO:0007669"/>
    <property type="project" value="TreeGrafter"/>
</dbReference>
<dbReference type="EMBL" id="JACIIU010000003">
    <property type="protein sequence ID" value="MBB6260453.1"/>
    <property type="molecule type" value="Genomic_DNA"/>
</dbReference>
<evidence type="ECO:0000256" key="1">
    <source>
        <dbReference type="ARBA" id="ARBA00004141"/>
    </source>
</evidence>
<dbReference type="AlphaFoldDB" id="A0A841LQW4"/>
<dbReference type="InterPro" id="IPR036259">
    <property type="entry name" value="MFS_trans_sf"/>
</dbReference>
<keyword evidence="2 5" id="KW-0812">Transmembrane</keyword>